<reference evidence="1 2" key="2">
    <citation type="journal article" date="2016" name="Genome Announc.">
        <title>Complete Genome Sequences of Two Interactive Moderate Thermophiles, Paenibacillus napthalenovorans 32O-Y and Paenibacillus sp. 32O-W.</title>
        <authorList>
            <person name="Butler R.R.III."/>
            <person name="Wang J."/>
            <person name="Stark B.C."/>
            <person name="Pombert J.F."/>
        </authorList>
    </citation>
    <scope>NUCLEOTIDE SEQUENCE [LARGE SCALE GENOMIC DNA]</scope>
    <source>
        <strain evidence="1 2">32O-Y</strain>
    </source>
</reference>
<dbReference type="KEGG" id="pnp:IJ22_26850"/>
<evidence type="ECO:0008006" key="3">
    <source>
        <dbReference type="Google" id="ProtNLM"/>
    </source>
</evidence>
<dbReference type="OrthoDB" id="9788398at2"/>
<organism evidence="1 2">
    <name type="scientific">Paenibacillus naphthalenovorans</name>
    <dbReference type="NCBI Taxonomy" id="162209"/>
    <lineage>
        <taxon>Bacteria</taxon>
        <taxon>Bacillati</taxon>
        <taxon>Bacillota</taxon>
        <taxon>Bacilli</taxon>
        <taxon>Bacillales</taxon>
        <taxon>Paenibacillaceae</taxon>
        <taxon>Paenibacillus</taxon>
    </lineage>
</organism>
<name>A0A0U2L0N2_9BACL</name>
<dbReference type="AlphaFoldDB" id="A0A0U2L0N2"/>
<dbReference type="PATRIC" id="fig|162209.4.peg.2858"/>
<accession>A0A0U2L0N2</accession>
<dbReference type="RefSeq" id="WP_062409125.1">
    <property type="nucleotide sequence ID" value="NZ_CP013652.1"/>
</dbReference>
<dbReference type="STRING" id="162209.IJ22_26850"/>
<dbReference type="Gene3D" id="3.40.50.11440">
    <property type="match status" value="1"/>
</dbReference>
<dbReference type="EMBL" id="CP013652">
    <property type="protein sequence ID" value="ALS23058.1"/>
    <property type="molecule type" value="Genomic_DNA"/>
</dbReference>
<proteinExistence type="predicted"/>
<protein>
    <recommendedName>
        <fullName evidence="3">DUF2088 domain-containing protein</fullName>
    </recommendedName>
</protein>
<reference evidence="2" key="1">
    <citation type="submission" date="2015-12" db="EMBL/GenBank/DDBJ databases">
        <title>Complete genome sequences of two moderately thermophilic Paenibacillus species.</title>
        <authorList>
            <person name="Butler R.III."/>
            <person name="Wang J."/>
            <person name="Stark B.C."/>
            <person name="Pombert J.-F."/>
        </authorList>
    </citation>
    <scope>NUCLEOTIDE SEQUENCE [LARGE SCALE GENOMIC DNA]</scope>
    <source>
        <strain evidence="2">32O-Y</strain>
    </source>
</reference>
<dbReference type="Proteomes" id="UP000061660">
    <property type="component" value="Chromosome"/>
</dbReference>
<gene>
    <name evidence="1" type="ORF">IJ22_26850</name>
</gene>
<sequence length="426" mass="46701">MSIKAASIKLYPIQVHSQTPVVGDISKSIEQAVENILQNDRSRRLKPGASIAVTAGSRGIANYVDILRKVVSVLQSKGYLPFVFSAMGSHGRGEAEGQKEVLDSMGIKEEALGCRVSCSRDVQLIDEFEAFGRQIPVYCAKEAFEADGVVVVNRIKPHTSFRGDYESGLLKMMTVGMGRAKGADMFHSLGAGHLADMIPLIGGRILEHAPIIGGIGVVENAKEQTAIVEGIPYDRIFEREKVLLAQAKSFMPSLPADQADLLIVGEMGKNFSGTGMDTNIIGRLRIQGVPEPQKPYFTYIGVLRLSEPSHGNATGIGLADLTTEALVKEMDKTATYLNCATSGFVIRAAVPMTFADDRALVDGALQMLRVDDAAKLRMMVIRNTLHIERLWVTEAIYEEIKNQPNIELNHEPKFLQFDELGNWIWE</sequence>
<evidence type="ECO:0000313" key="2">
    <source>
        <dbReference type="Proteomes" id="UP000061660"/>
    </source>
</evidence>
<evidence type="ECO:0000313" key="1">
    <source>
        <dbReference type="EMBL" id="ALS23058.1"/>
    </source>
</evidence>
<keyword evidence="2" id="KW-1185">Reference proteome</keyword>